<keyword evidence="5" id="KW-0963">Cytoplasm</keyword>
<feature type="compositionally biased region" description="Polar residues" evidence="8">
    <location>
        <begin position="464"/>
        <end position="478"/>
    </location>
</feature>
<evidence type="ECO:0000313" key="10">
    <source>
        <dbReference type="EMBL" id="EEY64817.1"/>
    </source>
</evidence>
<keyword evidence="10" id="KW-0378">Hydrolase</keyword>
<dbReference type="AlphaFoldDB" id="D0NT61"/>
<dbReference type="GO" id="GO:0000176">
    <property type="term" value="C:nuclear exosome (RNase complex)"/>
    <property type="evidence" value="ECO:0007669"/>
    <property type="project" value="TreeGrafter"/>
</dbReference>
<feature type="region of interest" description="Disordered" evidence="8">
    <location>
        <begin position="727"/>
        <end position="756"/>
    </location>
</feature>
<feature type="domain" description="CRC" evidence="9">
    <location>
        <begin position="536"/>
        <end position="659"/>
    </location>
</feature>
<gene>
    <name evidence="10" type="ORF">PITG_15606</name>
</gene>
<dbReference type="OMA" id="SYLANDP"/>
<comment type="similarity">
    <text evidence="4">Belongs to the lin-54 family.</text>
</comment>
<keyword evidence="10" id="KW-0540">Nuclease</keyword>
<dbReference type="KEGG" id="pif:PITG_15606"/>
<dbReference type="GO" id="GO:0071028">
    <property type="term" value="P:nuclear mRNA surveillance"/>
    <property type="evidence" value="ECO:0007669"/>
    <property type="project" value="TreeGrafter"/>
</dbReference>
<keyword evidence="7" id="KW-0539">Nucleus</keyword>
<feature type="region of interest" description="Disordered" evidence="8">
    <location>
        <begin position="665"/>
        <end position="708"/>
    </location>
</feature>
<dbReference type="GO" id="GO:0005730">
    <property type="term" value="C:nucleolus"/>
    <property type="evidence" value="ECO:0007669"/>
    <property type="project" value="UniProtKB-SubCell"/>
</dbReference>
<dbReference type="InterPro" id="IPR036345">
    <property type="entry name" value="ExoRNase_PH_dom2_sf"/>
</dbReference>
<dbReference type="Pfam" id="PF03725">
    <property type="entry name" value="RNase_PH_C"/>
    <property type="match status" value="1"/>
</dbReference>
<dbReference type="SMART" id="SM01114">
    <property type="entry name" value="CXC"/>
    <property type="match status" value="2"/>
</dbReference>
<evidence type="ECO:0000256" key="3">
    <source>
        <dbReference type="ARBA" id="ARBA00006678"/>
    </source>
</evidence>
<dbReference type="InterPro" id="IPR015847">
    <property type="entry name" value="ExoRNase_PH_dom2"/>
</dbReference>
<feature type="compositionally biased region" description="Polar residues" evidence="8">
    <location>
        <begin position="727"/>
        <end position="740"/>
    </location>
</feature>
<dbReference type="GO" id="GO:0034475">
    <property type="term" value="P:U4 snRNA 3'-end processing"/>
    <property type="evidence" value="ECO:0007669"/>
    <property type="project" value="TreeGrafter"/>
</dbReference>
<feature type="region of interest" description="Disordered" evidence="8">
    <location>
        <begin position="463"/>
        <end position="502"/>
    </location>
</feature>
<dbReference type="CDD" id="cd11370">
    <property type="entry name" value="RNase_PH_RRP41"/>
    <property type="match status" value="1"/>
</dbReference>
<dbReference type="PANTHER" id="PTHR11953:SF0">
    <property type="entry name" value="EXOSOME COMPLEX COMPONENT RRP41"/>
    <property type="match status" value="1"/>
</dbReference>
<reference evidence="11" key="1">
    <citation type="journal article" date="2009" name="Nature">
        <title>Genome sequence and analysis of the Irish potato famine pathogen Phytophthora infestans.</title>
        <authorList>
            <consortium name="The Broad Institute Genome Sequencing Platform"/>
            <person name="Haas B.J."/>
            <person name="Kamoun S."/>
            <person name="Zody M.C."/>
            <person name="Jiang R.H."/>
            <person name="Handsaker R.E."/>
            <person name="Cano L.M."/>
            <person name="Grabherr M."/>
            <person name="Kodira C.D."/>
            <person name="Raffaele S."/>
            <person name="Torto-Alalibo T."/>
            <person name="Bozkurt T.O."/>
            <person name="Ah-Fong A.M."/>
            <person name="Alvarado L."/>
            <person name="Anderson V.L."/>
            <person name="Armstrong M.R."/>
            <person name="Avrova A."/>
            <person name="Baxter L."/>
            <person name="Beynon J."/>
            <person name="Boevink P.C."/>
            <person name="Bollmann S.R."/>
            <person name="Bos J.I."/>
            <person name="Bulone V."/>
            <person name="Cai G."/>
            <person name="Cakir C."/>
            <person name="Carrington J.C."/>
            <person name="Chawner M."/>
            <person name="Conti L."/>
            <person name="Costanzo S."/>
            <person name="Ewan R."/>
            <person name="Fahlgren N."/>
            <person name="Fischbach M.A."/>
            <person name="Fugelstad J."/>
            <person name="Gilroy E.M."/>
            <person name="Gnerre S."/>
            <person name="Green P.J."/>
            <person name="Grenville-Briggs L.J."/>
            <person name="Griffith J."/>
            <person name="Grunwald N.J."/>
            <person name="Horn K."/>
            <person name="Horner N.R."/>
            <person name="Hu C.H."/>
            <person name="Huitema E."/>
            <person name="Jeong D.H."/>
            <person name="Jones A.M."/>
            <person name="Jones J.D."/>
            <person name="Jones R.W."/>
            <person name="Karlsson E.K."/>
            <person name="Kunjeti S.G."/>
            <person name="Lamour K."/>
            <person name="Liu Z."/>
            <person name="Ma L."/>
            <person name="Maclean D."/>
            <person name="Chibucos M.C."/>
            <person name="McDonald H."/>
            <person name="McWalters J."/>
            <person name="Meijer H.J."/>
            <person name="Morgan W."/>
            <person name="Morris P.F."/>
            <person name="Munro C.A."/>
            <person name="O'Neill K."/>
            <person name="Ospina-Giraldo M."/>
            <person name="Pinzon A."/>
            <person name="Pritchard L."/>
            <person name="Ramsahoye B."/>
            <person name="Ren Q."/>
            <person name="Restrepo S."/>
            <person name="Roy S."/>
            <person name="Sadanandom A."/>
            <person name="Savidor A."/>
            <person name="Schornack S."/>
            <person name="Schwartz D.C."/>
            <person name="Schumann U.D."/>
            <person name="Schwessinger B."/>
            <person name="Seyer L."/>
            <person name="Sharpe T."/>
            <person name="Silvar C."/>
            <person name="Song J."/>
            <person name="Studholme D.J."/>
            <person name="Sykes S."/>
            <person name="Thines M."/>
            <person name="van de Vondervoort P.J."/>
            <person name="Phuntumart V."/>
            <person name="Wawra S."/>
            <person name="Weide R."/>
            <person name="Win J."/>
            <person name="Young C."/>
            <person name="Zhou S."/>
            <person name="Fry W."/>
            <person name="Meyers B.C."/>
            <person name="van West P."/>
            <person name="Ristaino J."/>
            <person name="Govers F."/>
            <person name="Birch P.R."/>
            <person name="Whisson S.C."/>
            <person name="Judelson H.S."/>
            <person name="Nusbaum C."/>
        </authorList>
    </citation>
    <scope>NUCLEOTIDE SEQUENCE [LARGE SCALE GENOMIC DNA]</scope>
    <source>
        <strain evidence="11">T30-4</strain>
    </source>
</reference>
<evidence type="ECO:0000256" key="8">
    <source>
        <dbReference type="SAM" id="MobiDB-lite"/>
    </source>
</evidence>
<evidence type="ECO:0000256" key="6">
    <source>
        <dbReference type="ARBA" id="ARBA00022835"/>
    </source>
</evidence>
<protein>
    <submittedName>
        <fullName evidence="10">Exosome complex exonuclease RRP41-like protein</fullName>
    </submittedName>
</protein>
<dbReference type="GO" id="GO:0004527">
    <property type="term" value="F:exonuclease activity"/>
    <property type="evidence" value="ECO:0007669"/>
    <property type="project" value="UniProtKB-KW"/>
</dbReference>
<feature type="compositionally biased region" description="Basic residues" evidence="8">
    <location>
        <begin position="745"/>
        <end position="756"/>
    </location>
</feature>
<dbReference type="SUPFAM" id="SSF55666">
    <property type="entry name" value="Ribonuclease PH domain 2-like"/>
    <property type="match status" value="1"/>
</dbReference>
<dbReference type="InterPro" id="IPR027408">
    <property type="entry name" value="PNPase/RNase_PH_dom_sf"/>
</dbReference>
<feature type="region of interest" description="Disordered" evidence="8">
    <location>
        <begin position="305"/>
        <end position="353"/>
    </location>
</feature>
<dbReference type="InterPro" id="IPR050080">
    <property type="entry name" value="RNase_PH"/>
</dbReference>
<dbReference type="GO" id="GO:0016075">
    <property type="term" value="P:rRNA catabolic process"/>
    <property type="evidence" value="ECO:0007669"/>
    <property type="project" value="TreeGrafter"/>
</dbReference>
<organism evidence="10 11">
    <name type="scientific">Phytophthora infestans (strain T30-4)</name>
    <name type="common">Potato late blight agent</name>
    <dbReference type="NCBI Taxonomy" id="403677"/>
    <lineage>
        <taxon>Eukaryota</taxon>
        <taxon>Sar</taxon>
        <taxon>Stramenopiles</taxon>
        <taxon>Oomycota</taxon>
        <taxon>Peronosporomycetes</taxon>
        <taxon>Peronosporales</taxon>
        <taxon>Peronosporaceae</taxon>
        <taxon>Phytophthora</taxon>
    </lineage>
</organism>
<dbReference type="RefSeq" id="XP_002897744.1">
    <property type="nucleotide sequence ID" value="XM_002897698.1"/>
</dbReference>
<evidence type="ECO:0000256" key="1">
    <source>
        <dbReference type="ARBA" id="ARBA00004496"/>
    </source>
</evidence>
<dbReference type="HOGENOM" id="CLU_412515_0_0_1"/>
<evidence type="ECO:0000313" key="11">
    <source>
        <dbReference type="Proteomes" id="UP000006643"/>
    </source>
</evidence>
<dbReference type="GO" id="GO:0071051">
    <property type="term" value="P:poly(A)-dependent snoRNA 3'-end processing"/>
    <property type="evidence" value="ECO:0007669"/>
    <property type="project" value="TreeGrafter"/>
</dbReference>
<dbReference type="InParanoid" id="D0NT61"/>
<dbReference type="Gene3D" id="3.30.230.70">
    <property type="entry name" value="GHMP Kinase, N-terminal domain"/>
    <property type="match status" value="1"/>
</dbReference>
<feature type="compositionally biased region" description="Polar residues" evidence="8">
    <location>
        <begin position="341"/>
        <end position="353"/>
    </location>
</feature>
<evidence type="ECO:0000259" key="9">
    <source>
        <dbReference type="PROSITE" id="PS51634"/>
    </source>
</evidence>
<dbReference type="SUPFAM" id="SSF54211">
    <property type="entry name" value="Ribosomal protein S5 domain 2-like"/>
    <property type="match status" value="1"/>
</dbReference>
<evidence type="ECO:0000256" key="4">
    <source>
        <dbReference type="ARBA" id="ARBA00007267"/>
    </source>
</evidence>
<dbReference type="eggNOG" id="KOG1068">
    <property type="taxonomic scope" value="Eukaryota"/>
</dbReference>
<dbReference type="PANTHER" id="PTHR11953">
    <property type="entry name" value="EXOSOME COMPLEX COMPONENT"/>
    <property type="match status" value="1"/>
</dbReference>
<evidence type="ECO:0000256" key="5">
    <source>
        <dbReference type="ARBA" id="ARBA00022490"/>
    </source>
</evidence>
<keyword evidence="11" id="KW-1185">Reference proteome</keyword>
<proteinExistence type="inferred from homology"/>
<dbReference type="InterPro" id="IPR001247">
    <property type="entry name" value="ExoRNase_PH_dom1"/>
</dbReference>
<dbReference type="InterPro" id="IPR033467">
    <property type="entry name" value="Tesmin/TSO1-like_CXC"/>
</dbReference>
<keyword evidence="6" id="KW-0271">Exosome</keyword>
<dbReference type="Pfam" id="PF03638">
    <property type="entry name" value="TCR"/>
    <property type="match status" value="2"/>
</dbReference>
<keyword evidence="10" id="KW-0269">Exonuclease</keyword>
<evidence type="ECO:0000256" key="7">
    <source>
        <dbReference type="ARBA" id="ARBA00023242"/>
    </source>
</evidence>
<sequence>MAAKAGNASVLGGNASGEFISVAGLRVDGRRSEEVRRIRTRFGLFSRVDGSSYYEQGNTKVVAVVYGPRELRTAAAGSVNSGAAAVGTGSGNAASNTQPRATVNCEFTQAAFATSERKPQRSGDRKKLEMSLAVKQIFEACIQTQLYPRSQIDIFVQVLHADGGELPASINAITLALIDAGIALNDFVVASSAGYLQQTMLCDLNYAEEVARAPQMIIALNPRTQKLNLLQMECKLQLELFESLMEVATEGCNQIYDLLQNATMDRRSVSTTRGPLALGSSDAQENQEPFDATISIKSLAPASKSATKAQGTISSSSQDSSARKLRRALHSVDSNRPRPTVNPSTNPLSNAPSYTLTNAAETKKVRGHAATISQTSTATNDATEGAITGHKRLAAAAANEAKMPTRSGGRSEEQESENLAWMDMMLALLEKRYGSDSSLPVCLTDLEAANMFHLPHSKRIKTGIASTQGESKSRTSLDANRIHTSAKDSKLPATGSTNSQQIPARFDQELEQAKEKKRQRLLLRHAQQIQTSSVSSSTSCGCKTGCLKMYCMCFSSRGFCHAGCACDDCKNGRNSQTERVEAIQSYLANDPRAFSFASLPQDTNTTGFLHLLPQKSSAVVMRGCRCKKSKCLKKYCECFQNGIACTSHCRCMDCSNHSESTAAHQHPHLQKGSGTAHDEDAQSSISSTAGKKPFHPVHITVTKQPRRNQVGKTLRLNFQPTQMQCTPTATSRASIDSSQSPEHHAAKKRKHTRKARRRLDVCVDAINALDNSTAFGN</sequence>
<comment type="similarity">
    <text evidence="3">Belongs to the RNase PH family.</text>
</comment>
<dbReference type="GeneID" id="9465648"/>
<dbReference type="GO" id="GO:0000177">
    <property type="term" value="C:cytoplasmic exosome (RNase complex)"/>
    <property type="evidence" value="ECO:0007669"/>
    <property type="project" value="TreeGrafter"/>
</dbReference>
<dbReference type="STRING" id="403677.D0NT61"/>
<accession>D0NT61</accession>
<dbReference type="InterPro" id="IPR005172">
    <property type="entry name" value="CRC"/>
</dbReference>
<dbReference type="EMBL" id="DS028159">
    <property type="protein sequence ID" value="EEY64817.1"/>
    <property type="molecule type" value="Genomic_DNA"/>
</dbReference>
<comment type="subcellular location">
    <subcellularLocation>
        <location evidence="1">Cytoplasm</location>
    </subcellularLocation>
    <subcellularLocation>
        <location evidence="2">Nucleus</location>
        <location evidence="2">Nucleolus</location>
    </subcellularLocation>
</comment>
<dbReference type="GO" id="GO:0003723">
    <property type="term" value="F:RNA binding"/>
    <property type="evidence" value="ECO:0007669"/>
    <property type="project" value="TreeGrafter"/>
</dbReference>
<dbReference type="FunFam" id="3.30.230.70:FF:000004">
    <property type="entry name" value="Exosome complex component Rrp41"/>
    <property type="match status" value="1"/>
</dbReference>
<dbReference type="OrthoDB" id="6283463at2759"/>
<dbReference type="PROSITE" id="PS51634">
    <property type="entry name" value="CRC"/>
    <property type="match status" value="1"/>
</dbReference>
<dbReference type="Proteomes" id="UP000006643">
    <property type="component" value="Unassembled WGS sequence"/>
</dbReference>
<name>D0NT61_PHYIT</name>
<dbReference type="InterPro" id="IPR020568">
    <property type="entry name" value="Ribosomal_Su5_D2-typ_SF"/>
</dbReference>
<evidence type="ECO:0000256" key="2">
    <source>
        <dbReference type="ARBA" id="ARBA00004604"/>
    </source>
</evidence>
<dbReference type="Pfam" id="PF01138">
    <property type="entry name" value="RNase_PH"/>
    <property type="match status" value="1"/>
</dbReference>
<dbReference type="eggNOG" id="KOG1171">
    <property type="taxonomic scope" value="Eukaryota"/>
</dbReference>
<dbReference type="VEuPathDB" id="FungiDB:PITG_15606"/>